<dbReference type="PANTHER" id="PTHR22652:SF0">
    <property type="entry name" value="NUCLEOPORIN NUP43"/>
    <property type="match status" value="1"/>
</dbReference>
<dbReference type="Gene3D" id="2.130.10.10">
    <property type="entry name" value="YVTN repeat-like/Quinoprotein amine dehydrogenase"/>
    <property type="match status" value="1"/>
</dbReference>
<evidence type="ECO:0000256" key="2">
    <source>
        <dbReference type="ARBA" id="ARBA00022574"/>
    </source>
</evidence>
<dbReference type="Pfam" id="PF00400">
    <property type="entry name" value="WD40"/>
    <property type="match status" value="2"/>
</dbReference>
<accession>A0ABP0FJW0</accession>
<dbReference type="InterPro" id="IPR001680">
    <property type="entry name" value="WD40_rpt"/>
</dbReference>
<evidence type="ECO:0000256" key="1">
    <source>
        <dbReference type="ARBA" id="ARBA00004123"/>
    </source>
</evidence>
<dbReference type="Proteomes" id="UP001642483">
    <property type="component" value="Unassembled WGS sequence"/>
</dbReference>
<keyword evidence="3" id="KW-0677">Repeat</keyword>
<dbReference type="InterPro" id="IPR015943">
    <property type="entry name" value="WD40/YVTN_repeat-like_dom_sf"/>
</dbReference>
<comment type="subcellular location">
    <subcellularLocation>
        <location evidence="1">Nucleus</location>
    </subcellularLocation>
</comment>
<keyword evidence="6" id="KW-1185">Reference proteome</keyword>
<comment type="caution">
    <text evidence="5">The sequence shown here is derived from an EMBL/GenBank/DDBJ whole genome shotgun (WGS) entry which is preliminary data.</text>
</comment>
<proteinExistence type="predicted"/>
<evidence type="ECO:0008006" key="7">
    <source>
        <dbReference type="Google" id="ProtNLM"/>
    </source>
</evidence>
<evidence type="ECO:0000313" key="6">
    <source>
        <dbReference type="Proteomes" id="UP001642483"/>
    </source>
</evidence>
<keyword evidence="4" id="KW-0539">Nucleus</keyword>
<keyword evidence="2" id="KW-0853">WD repeat</keyword>
<dbReference type="SUPFAM" id="SSF50978">
    <property type="entry name" value="WD40 repeat-like"/>
    <property type="match status" value="1"/>
</dbReference>
<evidence type="ECO:0000256" key="4">
    <source>
        <dbReference type="ARBA" id="ARBA00023242"/>
    </source>
</evidence>
<protein>
    <recommendedName>
        <fullName evidence="7">Nucleoporin Nup43</fullName>
    </recommendedName>
</protein>
<reference evidence="5 6" key="1">
    <citation type="submission" date="2024-02" db="EMBL/GenBank/DDBJ databases">
        <authorList>
            <person name="Daric V."/>
            <person name="Darras S."/>
        </authorList>
    </citation>
    <scope>NUCLEOTIDE SEQUENCE [LARGE SCALE GENOMIC DNA]</scope>
</reference>
<name>A0ABP0FJW0_CLALP</name>
<organism evidence="5 6">
    <name type="scientific">Clavelina lepadiformis</name>
    <name type="common">Light-bulb sea squirt</name>
    <name type="synonym">Ascidia lepadiformis</name>
    <dbReference type="NCBI Taxonomy" id="159417"/>
    <lineage>
        <taxon>Eukaryota</taxon>
        <taxon>Metazoa</taxon>
        <taxon>Chordata</taxon>
        <taxon>Tunicata</taxon>
        <taxon>Ascidiacea</taxon>
        <taxon>Aplousobranchia</taxon>
        <taxon>Clavelinidae</taxon>
        <taxon>Clavelina</taxon>
    </lineage>
</organism>
<evidence type="ECO:0000313" key="5">
    <source>
        <dbReference type="EMBL" id="CAK8678720.1"/>
    </source>
</evidence>
<dbReference type="PANTHER" id="PTHR22652">
    <property type="entry name" value="NUCLEOPORIN NUP43"/>
    <property type="match status" value="1"/>
</dbReference>
<evidence type="ECO:0000256" key="3">
    <source>
        <dbReference type="ARBA" id="ARBA00022737"/>
    </source>
</evidence>
<sequence>MAECLTYVSQKIHKIRWKPTSTTIQKSETFATGSYEDLANSITIWGVGHMTGVVNQDKFEVADLENSQPRRQCCCKIPGDVNGMEFANSEIIVAGLSSGAVYLVRLESQSQELNVQFNWENLHPYGGSTDIAANLPEIVSVGEDGTIHIMRIDSKRPLRTFAHSDSCPITQVQYLNTHELCTTNTVGQLRIWDVRSPTDAPTRVMSSSETLVALRCVDQHPTQSYILASGGSDGCVTLFDIRKECSPLTKLQIHDEDIWELRFHRTSPSYIFSCSEDGSVRRLNSSFEMKALSLGGSNIDVSELVPKCGSSMNSLDVSGTRMLCATDAESVYVIDDVI</sequence>
<dbReference type="EMBL" id="CAWYQH010000057">
    <property type="protein sequence ID" value="CAK8678720.1"/>
    <property type="molecule type" value="Genomic_DNA"/>
</dbReference>
<gene>
    <name evidence="5" type="ORF">CVLEPA_LOCUS9011</name>
</gene>
<dbReference type="SMART" id="SM00320">
    <property type="entry name" value="WD40"/>
    <property type="match status" value="4"/>
</dbReference>
<dbReference type="InterPro" id="IPR036322">
    <property type="entry name" value="WD40_repeat_dom_sf"/>
</dbReference>